<accession>A0A2A5WWM8</accession>
<dbReference type="InterPro" id="IPR002575">
    <property type="entry name" value="Aminoglycoside_PTrfase"/>
</dbReference>
<evidence type="ECO:0000259" key="1">
    <source>
        <dbReference type="Pfam" id="PF01636"/>
    </source>
</evidence>
<protein>
    <recommendedName>
        <fullName evidence="1">Aminoglycoside phosphotransferase domain-containing protein</fullName>
    </recommendedName>
</protein>
<dbReference type="Pfam" id="PF01636">
    <property type="entry name" value="APH"/>
    <property type="match status" value="1"/>
</dbReference>
<dbReference type="PANTHER" id="PTHR21310:SF40">
    <property type="entry name" value="AMINOGLYCOSIDE PHOSPHOTRANSFERASE DOMAIN-CONTAINING PROTEIN-RELATED"/>
    <property type="match status" value="1"/>
</dbReference>
<dbReference type="InterPro" id="IPR011009">
    <property type="entry name" value="Kinase-like_dom_sf"/>
</dbReference>
<dbReference type="CDD" id="cd05154">
    <property type="entry name" value="ACAD10_11_N-like"/>
    <property type="match status" value="1"/>
</dbReference>
<sequence>MELTELETRLVPFSQAMYDDGGASVRDVHPMPGHAGFSYGFTVDLSDGQSESWFLRLPPPNVNWKGTADVLRQVQILNALDGTDVPHCSVRWSGDNLHWFDAPYFTVPKLEGDTVKLGPGEWAGDLTDDEKRDMARQMMSALAGVHKLDWESAVPGLGPAIPFDDDVTRWDRFYEKAADPELLIDAPAVRQRLLDTLPHDAPVGVFHGDFQFSNLFFDTQTRNLLAVIDWELVGVGATLNDIGWICTFSDPHAWASTDGGATMRPSFQPPEVMMELYREAWGAPLPDLNWYRALAAYKFAVITGFNLSLHRRGKRHDPSWEVTRLSMPTLMSRALELLG</sequence>
<evidence type="ECO:0000313" key="2">
    <source>
        <dbReference type="EMBL" id="PDH40688.1"/>
    </source>
</evidence>
<comment type="caution">
    <text evidence="2">The sequence shown here is derived from an EMBL/GenBank/DDBJ whole genome shotgun (WGS) entry which is preliminary data.</text>
</comment>
<feature type="domain" description="Aminoglycoside phosphotransferase" evidence="1">
    <location>
        <begin position="43"/>
        <end position="252"/>
    </location>
</feature>
<dbReference type="PANTHER" id="PTHR21310">
    <property type="entry name" value="AMINOGLYCOSIDE PHOSPHOTRANSFERASE-RELATED-RELATED"/>
    <property type="match status" value="1"/>
</dbReference>
<gene>
    <name evidence="2" type="ORF">CNE99_02905</name>
</gene>
<organism evidence="2 3">
    <name type="scientific">OM182 bacterium MED-G24</name>
    <dbReference type="NCBI Taxonomy" id="1986255"/>
    <lineage>
        <taxon>Bacteria</taxon>
        <taxon>Pseudomonadati</taxon>
        <taxon>Pseudomonadota</taxon>
        <taxon>Gammaproteobacteria</taxon>
        <taxon>OMG group</taxon>
        <taxon>OM182 clade</taxon>
    </lineage>
</organism>
<dbReference type="Gene3D" id="3.90.1200.10">
    <property type="match status" value="1"/>
</dbReference>
<evidence type="ECO:0000313" key="3">
    <source>
        <dbReference type="Proteomes" id="UP000219327"/>
    </source>
</evidence>
<dbReference type="SUPFAM" id="SSF56112">
    <property type="entry name" value="Protein kinase-like (PK-like)"/>
    <property type="match status" value="1"/>
</dbReference>
<dbReference type="InterPro" id="IPR051678">
    <property type="entry name" value="AGP_Transferase"/>
</dbReference>
<reference evidence="2 3" key="1">
    <citation type="submission" date="2017-08" db="EMBL/GenBank/DDBJ databases">
        <title>Fine stratification of microbial communities through a metagenomic profile of the photic zone.</title>
        <authorList>
            <person name="Haro-Moreno J.M."/>
            <person name="Lopez-Perez M."/>
            <person name="De La Torre J."/>
            <person name="Picazo A."/>
            <person name="Camacho A."/>
            <person name="Rodriguez-Valera F."/>
        </authorList>
    </citation>
    <scope>NUCLEOTIDE SEQUENCE [LARGE SCALE GENOMIC DNA]</scope>
    <source>
        <strain evidence="2">MED-G24</strain>
    </source>
</reference>
<dbReference type="AlphaFoldDB" id="A0A2A5WWM8"/>
<dbReference type="Proteomes" id="UP000219327">
    <property type="component" value="Unassembled WGS sequence"/>
</dbReference>
<name>A0A2A5WWM8_9GAMM</name>
<dbReference type="InterPro" id="IPR041726">
    <property type="entry name" value="ACAD10_11_N"/>
</dbReference>
<dbReference type="EMBL" id="NTKD01000009">
    <property type="protein sequence ID" value="PDH40688.1"/>
    <property type="molecule type" value="Genomic_DNA"/>
</dbReference>
<proteinExistence type="predicted"/>